<protein>
    <submittedName>
        <fullName evidence="2">Glyoxalase</fullName>
    </submittedName>
</protein>
<dbReference type="Proteomes" id="UP000177876">
    <property type="component" value="Unassembled WGS sequence"/>
</dbReference>
<evidence type="ECO:0000313" key="3">
    <source>
        <dbReference type="Proteomes" id="UP000177876"/>
    </source>
</evidence>
<dbReference type="InterPro" id="IPR004360">
    <property type="entry name" value="Glyas_Fos-R_dOase_dom"/>
</dbReference>
<dbReference type="InterPro" id="IPR052164">
    <property type="entry name" value="Anthracycline_SecMetBiosynth"/>
</dbReference>
<feature type="domain" description="VOC" evidence="1">
    <location>
        <begin position="6"/>
        <end position="126"/>
    </location>
</feature>
<reference evidence="2 3" key="1">
    <citation type="journal article" date="2016" name="Nat. Commun.">
        <title>Thousands of microbial genomes shed light on interconnected biogeochemical processes in an aquifer system.</title>
        <authorList>
            <person name="Anantharaman K."/>
            <person name="Brown C.T."/>
            <person name="Hug L.A."/>
            <person name="Sharon I."/>
            <person name="Castelle C.J."/>
            <person name="Probst A.J."/>
            <person name="Thomas B.C."/>
            <person name="Singh A."/>
            <person name="Wilkins M.J."/>
            <person name="Karaoz U."/>
            <person name="Brodie E.L."/>
            <person name="Williams K.H."/>
            <person name="Hubbard S.S."/>
            <person name="Banfield J.F."/>
        </authorList>
    </citation>
    <scope>NUCLEOTIDE SEQUENCE [LARGE SCALE GENOMIC DNA]</scope>
</reference>
<evidence type="ECO:0000259" key="1">
    <source>
        <dbReference type="PROSITE" id="PS51819"/>
    </source>
</evidence>
<gene>
    <name evidence="2" type="ORF">A2Y75_08645</name>
</gene>
<dbReference type="AlphaFoldDB" id="A0A1F2WN11"/>
<dbReference type="InterPro" id="IPR037523">
    <property type="entry name" value="VOC_core"/>
</dbReference>
<dbReference type="EMBL" id="MELK01000025">
    <property type="protein sequence ID" value="OFW58224.1"/>
    <property type="molecule type" value="Genomic_DNA"/>
</dbReference>
<evidence type="ECO:0000313" key="2">
    <source>
        <dbReference type="EMBL" id="OFW58224.1"/>
    </source>
</evidence>
<dbReference type="PANTHER" id="PTHR33993:SF2">
    <property type="entry name" value="VOC DOMAIN-CONTAINING PROTEIN"/>
    <property type="match status" value="1"/>
</dbReference>
<accession>A0A1F2WN11</accession>
<sequence>MANENAVGWFEIPVTDMERAMRFYQDVFEVALERNQMGPLDMAWFPWVEGGTGSGGSLVKNEMYKPSMDGVLIYFTAHSGDLADELARVEGAGGKVLMQKMLISDDIGFMGLCLDTEGNRFAIHSRQ</sequence>
<dbReference type="PANTHER" id="PTHR33993">
    <property type="entry name" value="GLYOXALASE-RELATED"/>
    <property type="match status" value="1"/>
</dbReference>
<proteinExistence type="predicted"/>
<organism evidence="2 3">
    <name type="scientific">Candidatus Solincola sediminis</name>
    <dbReference type="NCBI Taxonomy" id="1797199"/>
    <lineage>
        <taxon>Bacteria</taxon>
        <taxon>Bacillati</taxon>
        <taxon>Actinomycetota</taxon>
        <taxon>Candidatus Geothermincolia</taxon>
        <taxon>Candidatus Geothermincolales</taxon>
        <taxon>Candidatus Geothermincolaceae</taxon>
        <taxon>Candidatus Solincola</taxon>
    </lineage>
</organism>
<name>A0A1F2WN11_9ACTN</name>
<dbReference type="CDD" id="cd07247">
    <property type="entry name" value="SgaA_N_like"/>
    <property type="match status" value="1"/>
</dbReference>
<dbReference type="InterPro" id="IPR029068">
    <property type="entry name" value="Glyas_Bleomycin-R_OHBP_Dase"/>
</dbReference>
<dbReference type="Gene3D" id="3.10.180.10">
    <property type="entry name" value="2,3-Dihydroxybiphenyl 1,2-Dioxygenase, domain 1"/>
    <property type="match status" value="1"/>
</dbReference>
<dbReference type="PROSITE" id="PS51819">
    <property type="entry name" value="VOC"/>
    <property type="match status" value="1"/>
</dbReference>
<dbReference type="STRING" id="1797197.A2Y75_08645"/>
<dbReference type="Pfam" id="PF00903">
    <property type="entry name" value="Glyoxalase"/>
    <property type="match status" value="1"/>
</dbReference>
<dbReference type="SUPFAM" id="SSF54593">
    <property type="entry name" value="Glyoxalase/Bleomycin resistance protein/Dihydroxybiphenyl dioxygenase"/>
    <property type="match status" value="1"/>
</dbReference>
<comment type="caution">
    <text evidence="2">The sequence shown here is derived from an EMBL/GenBank/DDBJ whole genome shotgun (WGS) entry which is preliminary data.</text>
</comment>